<evidence type="ECO:0000313" key="1">
    <source>
        <dbReference type="EMBL" id="KAL0467853.1"/>
    </source>
</evidence>
<dbReference type="EMBL" id="JAVLET010000008">
    <property type="protein sequence ID" value="KAL0467853.1"/>
    <property type="molecule type" value="Genomic_DNA"/>
</dbReference>
<evidence type="ECO:0000313" key="2">
    <source>
        <dbReference type="Proteomes" id="UP001451303"/>
    </source>
</evidence>
<name>A0ABR3D7Q7_NEUIN</name>
<gene>
    <name evidence="1" type="ORF">QR685DRAFT_573984</name>
</gene>
<reference evidence="1 2" key="1">
    <citation type="submission" date="2023-09" db="EMBL/GenBank/DDBJ databases">
        <title>Multi-omics analysis of a traditional fermented food reveals byproduct-associated fungal strains for waste-to-food upcycling.</title>
        <authorList>
            <consortium name="Lawrence Berkeley National Laboratory"/>
            <person name="Rekdal V.M."/>
            <person name="Villalobos-Escobedo J.M."/>
            <person name="Rodriguez-Valeron N."/>
            <person name="Garcia M.O."/>
            <person name="Vasquez D.P."/>
            <person name="Damayanti I."/>
            <person name="Sorensen P.M."/>
            <person name="Baidoo E.E."/>
            <person name="De Carvalho A.C."/>
            <person name="Riley R."/>
            <person name="Lipzen A."/>
            <person name="He G."/>
            <person name="Yan M."/>
            <person name="Haridas S."/>
            <person name="Daum C."/>
            <person name="Yoshinaga Y."/>
            <person name="Ng V."/>
            <person name="Grigoriev I.V."/>
            <person name="Munk R."/>
            <person name="Nuraida L."/>
            <person name="Wijaya C.H."/>
            <person name="Morales P.-C."/>
            <person name="Keasling J.D."/>
        </authorList>
    </citation>
    <scope>NUCLEOTIDE SEQUENCE [LARGE SCALE GENOMIC DNA]</scope>
    <source>
        <strain evidence="1 2">FGSC 2613</strain>
    </source>
</reference>
<dbReference type="Proteomes" id="UP001451303">
    <property type="component" value="Unassembled WGS sequence"/>
</dbReference>
<proteinExistence type="predicted"/>
<keyword evidence="2" id="KW-1185">Reference proteome</keyword>
<protein>
    <submittedName>
        <fullName evidence="1">Uncharacterized protein</fullName>
    </submittedName>
</protein>
<organism evidence="1 2">
    <name type="scientific">Neurospora intermedia</name>
    <dbReference type="NCBI Taxonomy" id="5142"/>
    <lineage>
        <taxon>Eukaryota</taxon>
        <taxon>Fungi</taxon>
        <taxon>Dikarya</taxon>
        <taxon>Ascomycota</taxon>
        <taxon>Pezizomycotina</taxon>
        <taxon>Sordariomycetes</taxon>
        <taxon>Sordariomycetidae</taxon>
        <taxon>Sordariales</taxon>
        <taxon>Sordariaceae</taxon>
        <taxon>Neurospora</taxon>
    </lineage>
</organism>
<accession>A0ABR3D7Q7</accession>
<sequence>MPLHSLMNPSSALKQGGTIRALLLAALTHGQDHHLLFGSGICRIVPAIAVISDLLEPWERTPSLLGGGMRIK</sequence>
<comment type="caution">
    <text evidence="1">The sequence shown here is derived from an EMBL/GenBank/DDBJ whole genome shotgun (WGS) entry which is preliminary data.</text>
</comment>